<evidence type="ECO:0000256" key="9">
    <source>
        <dbReference type="SAM" id="Phobius"/>
    </source>
</evidence>
<feature type="transmembrane region" description="Helical" evidence="9">
    <location>
        <begin position="133"/>
        <end position="152"/>
    </location>
</feature>
<name>A0A1G8D1Q7_PSEOR</name>
<evidence type="ECO:0000256" key="7">
    <source>
        <dbReference type="ARBA" id="ARBA00023136"/>
    </source>
</evidence>
<dbReference type="PANTHER" id="PTHR11795:SF450">
    <property type="entry name" value="ABC TRANSPORTER PERMEASE PROTEIN"/>
    <property type="match status" value="1"/>
</dbReference>
<evidence type="ECO:0000256" key="2">
    <source>
        <dbReference type="ARBA" id="ARBA00022448"/>
    </source>
</evidence>
<protein>
    <submittedName>
        <fullName evidence="10">Amino acid/amide ABC transporter membrane protein 1, HAAT family</fullName>
    </submittedName>
</protein>
<dbReference type="OrthoDB" id="3572933at2"/>
<proteinExistence type="inferred from homology"/>
<dbReference type="AlphaFoldDB" id="A0A1G8D1Q7"/>
<sequence length="287" mass="29518">MTTLWAGLVVGAIYALVAVGYNIVYIASGVFNFAQAQFVMVGAFTASVAATTIGLPLWAAIIGAAIVGGIIGALEEILAIRWLRGRGAHNELVTTLGVATLLSGLALAIWGSLPRPLGYFENARVLDLLGGRVVVTDLLTIVAVITVTIIVGQVSNRTMLGLASLATSEDREAGALRGINAGAMTVGAFVIAGGLVAALGPLIASKTYVIYNVGDLLAVKAFVALAVGGIGSYRGALLGGLGVGVVEIFAARYLGTAWQNIAIFVLLLLILMFIPKGLFARRVARAI</sequence>
<keyword evidence="2" id="KW-0813">Transport</keyword>
<dbReference type="STRING" id="366584.SAMN05216377_12433"/>
<dbReference type="GO" id="GO:0005886">
    <property type="term" value="C:plasma membrane"/>
    <property type="evidence" value="ECO:0007669"/>
    <property type="project" value="UniProtKB-SubCell"/>
</dbReference>
<feature type="transmembrane region" description="Helical" evidence="9">
    <location>
        <begin position="61"/>
        <end position="80"/>
    </location>
</feature>
<feature type="transmembrane region" description="Helical" evidence="9">
    <location>
        <begin position="209"/>
        <end position="228"/>
    </location>
</feature>
<evidence type="ECO:0000256" key="4">
    <source>
        <dbReference type="ARBA" id="ARBA00022692"/>
    </source>
</evidence>
<evidence type="ECO:0000256" key="3">
    <source>
        <dbReference type="ARBA" id="ARBA00022475"/>
    </source>
</evidence>
<keyword evidence="6 9" id="KW-1133">Transmembrane helix</keyword>
<feature type="transmembrane region" description="Helical" evidence="9">
    <location>
        <begin position="92"/>
        <end position="113"/>
    </location>
</feature>
<dbReference type="CDD" id="cd06582">
    <property type="entry name" value="TM_PBP1_LivH_like"/>
    <property type="match status" value="1"/>
</dbReference>
<keyword evidence="5" id="KW-0029">Amino-acid transport</keyword>
<feature type="transmembrane region" description="Helical" evidence="9">
    <location>
        <begin position="38"/>
        <end position="55"/>
    </location>
</feature>
<feature type="transmembrane region" description="Helical" evidence="9">
    <location>
        <begin position="261"/>
        <end position="279"/>
    </location>
</feature>
<dbReference type="Proteomes" id="UP000198967">
    <property type="component" value="Unassembled WGS sequence"/>
</dbReference>
<keyword evidence="11" id="KW-1185">Reference proteome</keyword>
<gene>
    <name evidence="10" type="ORF">SAMN05216377_12433</name>
</gene>
<keyword evidence="4 9" id="KW-0812">Transmembrane</keyword>
<accession>A0A1G8D1Q7</accession>
<feature type="transmembrane region" description="Helical" evidence="9">
    <location>
        <begin position="181"/>
        <end position="203"/>
    </location>
</feature>
<dbReference type="InterPro" id="IPR052157">
    <property type="entry name" value="BCAA_transport_permease"/>
</dbReference>
<comment type="subcellular location">
    <subcellularLocation>
        <location evidence="1">Cell membrane</location>
        <topology evidence="1">Multi-pass membrane protein</topology>
    </subcellularLocation>
</comment>
<dbReference type="GO" id="GO:0022857">
    <property type="term" value="F:transmembrane transporter activity"/>
    <property type="evidence" value="ECO:0007669"/>
    <property type="project" value="InterPro"/>
</dbReference>
<feature type="transmembrane region" description="Helical" evidence="9">
    <location>
        <begin position="6"/>
        <end position="26"/>
    </location>
</feature>
<feature type="transmembrane region" description="Helical" evidence="9">
    <location>
        <begin position="235"/>
        <end position="255"/>
    </location>
</feature>
<evidence type="ECO:0000256" key="6">
    <source>
        <dbReference type="ARBA" id="ARBA00022989"/>
    </source>
</evidence>
<reference evidence="10 11" key="1">
    <citation type="submission" date="2016-10" db="EMBL/GenBank/DDBJ databases">
        <authorList>
            <person name="de Groot N.N."/>
        </authorList>
    </citation>
    <scope>NUCLEOTIDE SEQUENCE [LARGE SCALE GENOMIC DNA]</scope>
    <source>
        <strain evidence="10 11">CGMCC 4.3143</strain>
    </source>
</reference>
<dbReference type="GO" id="GO:0006865">
    <property type="term" value="P:amino acid transport"/>
    <property type="evidence" value="ECO:0007669"/>
    <property type="project" value="UniProtKB-KW"/>
</dbReference>
<evidence type="ECO:0000313" key="10">
    <source>
        <dbReference type="EMBL" id="SDH51757.1"/>
    </source>
</evidence>
<dbReference type="Pfam" id="PF02653">
    <property type="entry name" value="BPD_transp_2"/>
    <property type="match status" value="1"/>
</dbReference>
<organism evidence="10 11">
    <name type="scientific">Pseudonocardia oroxyli</name>
    <dbReference type="NCBI Taxonomy" id="366584"/>
    <lineage>
        <taxon>Bacteria</taxon>
        <taxon>Bacillati</taxon>
        <taxon>Actinomycetota</taxon>
        <taxon>Actinomycetes</taxon>
        <taxon>Pseudonocardiales</taxon>
        <taxon>Pseudonocardiaceae</taxon>
        <taxon>Pseudonocardia</taxon>
    </lineage>
</organism>
<evidence type="ECO:0000256" key="1">
    <source>
        <dbReference type="ARBA" id="ARBA00004651"/>
    </source>
</evidence>
<keyword evidence="3" id="KW-1003">Cell membrane</keyword>
<dbReference type="EMBL" id="FNBE01000024">
    <property type="protein sequence ID" value="SDH51757.1"/>
    <property type="molecule type" value="Genomic_DNA"/>
</dbReference>
<comment type="similarity">
    <text evidence="8">Belongs to the binding-protein-dependent transport system permease family. LivHM subfamily.</text>
</comment>
<keyword evidence="7 9" id="KW-0472">Membrane</keyword>
<dbReference type="RefSeq" id="WP_093089610.1">
    <property type="nucleotide sequence ID" value="NZ_FNBE01000024.1"/>
</dbReference>
<dbReference type="PANTHER" id="PTHR11795">
    <property type="entry name" value="BRANCHED-CHAIN AMINO ACID TRANSPORT SYSTEM PERMEASE PROTEIN LIVH"/>
    <property type="match status" value="1"/>
</dbReference>
<evidence type="ECO:0000256" key="8">
    <source>
        <dbReference type="ARBA" id="ARBA00037998"/>
    </source>
</evidence>
<evidence type="ECO:0000313" key="11">
    <source>
        <dbReference type="Proteomes" id="UP000198967"/>
    </source>
</evidence>
<dbReference type="InterPro" id="IPR001851">
    <property type="entry name" value="ABC_transp_permease"/>
</dbReference>
<evidence type="ECO:0000256" key="5">
    <source>
        <dbReference type="ARBA" id="ARBA00022970"/>
    </source>
</evidence>